<dbReference type="InterPro" id="IPR003661">
    <property type="entry name" value="HisK_dim/P_dom"/>
</dbReference>
<gene>
    <name evidence="8" type="ORF">E3J38_07820</name>
</gene>
<dbReference type="EMBL" id="SOIP01000449">
    <property type="protein sequence ID" value="TET79014.1"/>
    <property type="molecule type" value="Genomic_DNA"/>
</dbReference>
<dbReference type="SUPFAM" id="SSF47384">
    <property type="entry name" value="Homodimeric domain of signal transducing histidine kinase"/>
    <property type="match status" value="1"/>
</dbReference>
<organism evidence="8 9">
    <name type="scientific">candidate division TA06 bacterium</name>
    <dbReference type="NCBI Taxonomy" id="2250710"/>
    <lineage>
        <taxon>Bacteria</taxon>
        <taxon>Bacteria division TA06</taxon>
    </lineage>
</organism>
<keyword evidence="1" id="KW-0597">Phosphoprotein</keyword>
<sequence>MDGLARTEIGIDIVGIDYRVVFQNQTLKQRFGDLSGQLCYEKYMGLERPCDFCPMMKAIRRNRVESIELIAADGRNYELLSAPFPNPDGTVDKAIEVVLDITERKQAEEREKRLQEELYLSSRLASIGELAAGVAHELNNPLTGIIGFSQRLLRKSTDETVSQDLERIH</sequence>
<evidence type="ECO:0000256" key="1">
    <source>
        <dbReference type="ARBA" id="ARBA00022553"/>
    </source>
</evidence>
<accession>A0A523XIB7</accession>
<reference evidence="8 9" key="1">
    <citation type="submission" date="2019-03" db="EMBL/GenBank/DDBJ databases">
        <title>Metabolic potential of uncultured bacteria and archaea associated with petroleum seepage in deep-sea sediments.</title>
        <authorList>
            <person name="Dong X."/>
            <person name="Hubert C."/>
        </authorList>
    </citation>
    <scope>NUCLEOTIDE SEQUENCE [LARGE SCALE GENOMIC DNA]</scope>
    <source>
        <strain evidence="8">E29_bin36</strain>
    </source>
</reference>
<keyword evidence="5" id="KW-0067">ATP-binding</keyword>
<evidence type="ECO:0000256" key="4">
    <source>
        <dbReference type="ARBA" id="ARBA00022777"/>
    </source>
</evidence>
<keyword evidence="3" id="KW-0547">Nucleotide-binding</keyword>
<evidence type="ECO:0000256" key="6">
    <source>
        <dbReference type="ARBA" id="ARBA00023012"/>
    </source>
</evidence>
<dbReference type="PANTHER" id="PTHR43065:SF10">
    <property type="entry name" value="PEROXIDE STRESS-ACTIVATED HISTIDINE KINASE MAK3"/>
    <property type="match status" value="1"/>
</dbReference>
<evidence type="ECO:0000256" key="5">
    <source>
        <dbReference type="ARBA" id="ARBA00022840"/>
    </source>
</evidence>
<feature type="domain" description="PAC" evidence="7">
    <location>
        <begin position="63"/>
        <end position="113"/>
    </location>
</feature>
<dbReference type="InterPro" id="IPR035965">
    <property type="entry name" value="PAS-like_dom_sf"/>
</dbReference>
<dbReference type="SUPFAM" id="SSF55785">
    <property type="entry name" value="PYP-like sensor domain (PAS domain)"/>
    <property type="match status" value="1"/>
</dbReference>
<dbReference type="Pfam" id="PF08448">
    <property type="entry name" value="PAS_4"/>
    <property type="match status" value="1"/>
</dbReference>
<proteinExistence type="predicted"/>
<dbReference type="PANTHER" id="PTHR43065">
    <property type="entry name" value="SENSOR HISTIDINE KINASE"/>
    <property type="match status" value="1"/>
</dbReference>
<dbReference type="InterPro" id="IPR000700">
    <property type="entry name" value="PAS-assoc_C"/>
</dbReference>
<dbReference type="CDD" id="cd00082">
    <property type="entry name" value="HisKA"/>
    <property type="match status" value="1"/>
</dbReference>
<evidence type="ECO:0000256" key="3">
    <source>
        <dbReference type="ARBA" id="ARBA00022741"/>
    </source>
</evidence>
<dbReference type="Proteomes" id="UP000315534">
    <property type="component" value="Unassembled WGS sequence"/>
</dbReference>
<dbReference type="PROSITE" id="PS50113">
    <property type="entry name" value="PAC"/>
    <property type="match status" value="1"/>
</dbReference>
<dbReference type="Gene3D" id="1.10.287.130">
    <property type="match status" value="1"/>
</dbReference>
<keyword evidence="4 8" id="KW-0418">Kinase</keyword>
<dbReference type="GO" id="GO:0000155">
    <property type="term" value="F:phosphorelay sensor kinase activity"/>
    <property type="evidence" value="ECO:0007669"/>
    <property type="project" value="InterPro"/>
</dbReference>
<feature type="non-terminal residue" evidence="8">
    <location>
        <position position="169"/>
    </location>
</feature>
<evidence type="ECO:0000256" key="2">
    <source>
        <dbReference type="ARBA" id="ARBA00022679"/>
    </source>
</evidence>
<dbReference type="Gene3D" id="3.30.450.20">
    <property type="entry name" value="PAS domain"/>
    <property type="match status" value="1"/>
</dbReference>
<protein>
    <submittedName>
        <fullName evidence="8">PAS domain-containing sensor histidine kinase</fullName>
    </submittedName>
</protein>
<dbReference type="AlphaFoldDB" id="A0A523XIB7"/>
<dbReference type="Pfam" id="PF00512">
    <property type="entry name" value="HisKA"/>
    <property type="match status" value="1"/>
</dbReference>
<dbReference type="InterPro" id="IPR013656">
    <property type="entry name" value="PAS_4"/>
</dbReference>
<comment type="caution">
    <text evidence="8">The sequence shown here is derived from an EMBL/GenBank/DDBJ whole genome shotgun (WGS) entry which is preliminary data.</text>
</comment>
<keyword evidence="2" id="KW-0808">Transferase</keyword>
<dbReference type="InterPro" id="IPR036097">
    <property type="entry name" value="HisK_dim/P_sf"/>
</dbReference>
<evidence type="ECO:0000259" key="7">
    <source>
        <dbReference type="PROSITE" id="PS50113"/>
    </source>
</evidence>
<evidence type="ECO:0000313" key="8">
    <source>
        <dbReference type="EMBL" id="TET79014.1"/>
    </source>
</evidence>
<name>A0A523XIB7_UNCT6</name>
<keyword evidence="6" id="KW-0902">Two-component regulatory system</keyword>
<evidence type="ECO:0000313" key="9">
    <source>
        <dbReference type="Proteomes" id="UP000315534"/>
    </source>
</evidence>
<dbReference type="GO" id="GO:0005524">
    <property type="term" value="F:ATP binding"/>
    <property type="evidence" value="ECO:0007669"/>
    <property type="project" value="UniProtKB-KW"/>
</dbReference>